<gene>
    <name evidence="1" type="ordered locus">Mpe_B0146</name>
</gene>
<keyword evidence="2" id="KW-1185">Reference proteome</keyword>
<protein>
    <submittedName>
        <fullName evidence="1">Uncharacterized protein</fullName>
    </submittedName>
</protein>
<evidence type="ECO:0000313" key="2">
    <source>
        <dbReference type="Proteomes" id="UP000000366"/>
    </source>
</evidence>
<name>A2SMY5_METPP</name>
<dbReference type="KEGG" id="mpt:Mpe_B0146"/>
<dbReference type="EMBL" id="CP000556">
    <property type="protein sequence ID" value="ABM96924.1"/>
    <property type="molecule type" value="Genomic_DNA"/>
</dbReference>
<reference evidence="1 2" key="1">
    <citation type="journal article" date="2007" name="J. Bacteriol.">
        <title>Whole-genome analysis of the methyl tert-butyl ether-degrading beta-proteobacterium Methylibium petroleiphilum PM1.</title>
        <authorList>
            <person name="Kane S.R."/>
            <person name="Chakicherla A.Y."/>
            <person name="Chain P.S.G."/>
            <person name="Schmidt R."/>
            <person name="Shin M.W."/>
            <person name="Legler T.C."/>
            <person name="Scow K.M."/>
            <person name="Larimer F.W."/>
            <person name="Lucas S.M."/>
            <person name="Richardson P.M."/>
            <person name="Hristova K.R."/>
        </authorList>
    </citation>
    <scope>NUCLEOTIDE SEQUENCE [LARGE SCALE GENOMIC DNA]</scope>
    <source>
        <strain evidence="2">ATCC BAA-1232 / LMG 22953 / PM1</strain>
        <plasmid evidence="1 2">RPME01</plasmid>
    </source>
</reference>
<dbReference type="Proteomes" id="UP000000366">
    <property type="component" value="Plasmid RPME01"/>
</dbReference>
<organism evidence="1 2">
    <name type="scientific">Methylibium petroleiphilum (strain ATCC BAA-1232 / LMG 22953 / PM1)</name>
    <dbReference type="NCBI Taxonomy" id="420662"/>
    <lineage>
        <taxon>Bacteria</taxon>
        <taxon>Pseudomonadati</taxon>
        <taxon>Pseudomonadota</taxon>
        <taxon>Betaproteobacteria</taxon>
        <taxon>Burkholderiales</taxon>
        <taxon>Sphaerotilaceae</taxon>
        <taxon>Methylibium</taxon>
    </lineage>
</organism>
<keyword evidence="1" id="KW-0614">Plasmid</keyword>
<evidence type="ECO:0000313" key="1">
    <source>
        <dbReference type="EMBL" id="ABM96924.1"/>
    </source>
</evidence>
<dbReference type="RefSeq" id="WP_011831539.1">
    <property type="nucleotide sequence ID" value="NC_008826.1"/>
</dbReference>
<accession>A2SMY5</accession>
<geneLocation type="plasmid" evidence="1 2">
    <name>RPME01</name>
</geneLocation>
<dbReference type="HOGENOM" id="CLU_2437459_0_0_4"/>
<dbReference type="AlphaFoldDB" id="A2SMY5"/>
<sequence length="90" mass="10119">MTVREEAKPTKRFGKSAALAALDARAARIAAEQKFDRSNGTSQLRPPGARDEITDEIINRAVEYGRMRAFEQFAEAIEEGFRFEPNQEST</sequence>
<proteinExistence type="predicted"/>